<accession>A0A8E0RST0</accession>
<reference evidence="2" key="1">
    <citation type="submission" date="2019-05" db="EMBL/GenBank/DDBJ databases">
        <title>Annotation for the trematode Fasciolopsis buski.</title>
        <authorList>
            <person name="Choi Y.-J."/>
        </authorList>
    </citation>
    <scope>NUCLEOTIDE SEQUENCE</scope>
    <source>
        <strain evidence="2">HT</strain>
        <tissue evidence="2">Whole worm</tissue>
    </source>
</reference>
<comment type="caution">
    <text evidence="2">The sequence shown here is derived from an EMBL/GenBank/DDBJ whole genome shotgun (WGS) entry which is preliminary data.</text>
</comment>
<dbReference type="EMBL" id="LUCM01005587">
    <property type="protein sequence ID" value="KAA0192583.1"/>
    <property type="molecule type" value="Genomic_DNA"/>
</dbReference>
<dbReference type="Proteomes" id="UP000728185">
    <property type="component" value="Unassembled WGS sequence"/>
</dbReference>
<keyword evidence="3" id="KW-1185">Reference proteome</keyword>
<feature type="region of interest" description="Disordered" evidence="1">
    <location>
        <begin position="15"/>
        <end position="81"/>
    </location>
</feature>
<dbReference type="AlphaFoldDB" id="A0A8E0RST0"/>
<protein>
    <submittedName>
        <fullName evidence="2">Putative Eukaryotic translation initiation factor 2c</fullName>
    </submittedName>
</protein>
<dbReference type="GO" id="GO:0003743">
    <property type="term" value="F:translation initiation factor activity"/>
    <property type="evidence" value="ECO:0007669"/>
    <property type="project" value="UniProtKB-KW"/>
</dbReference>
<dbReference type="OrthoDB" id="10252740at2759"/>
<evidence type="ECO:0000313" key="3">
    <source>
        <dbReference type="Proteomes" id="UP000728185"/>
    </source>
</evidence>
<organism evidence="2 3">
    <name type="scientific">Fasciolopsis buskii</name>
    <dbReference type="NCBI Taxonomy" id="27845"/>
    <lineage>
        <taxon>Eukaryota</taxon>
        <taxon>Metazoa</taxon>
        <taxon>Spiralia</taxon>
        <taxon>Lophotrochozoa</taxon>
        <taxon>Platyhelminthes</taxon>
        <taxon>Trematoda</taxon>
        <taxon>Digenea</taxon>
        <taxon>Plagiorchiida</taxon>
        <taxon>Echinostomata</taxon>
        <taxon>Echinostomatoidea</taxon>
        <taxon>Fasciolidae</taxon>
        <taxon>Fasciolopsis</taxon>
    </lineage>
</organism>
<gene>
    <name evidence="2" type="ORF">FBUS_11493</name>
</gene>
<feature type="compositionally biased region" description="Basic and acidic residues" evidence="1">
    <location>
        <begin position="27"/>
        <end position="36"/>
    </location>
</feature>
<proteinExistence type="predicted"/>
<dbReference type="InterPro" id="IPR036085">
    <property type="entry name" value="PAZ_dom_sf"/>
</dbReference>
<keyword evidence="2" id="KW-0648">Protein biosynthesis</keyword>
<dbReference type="PANTHER" id="PTHR22891">
    <property type="entry name" value="EUKARYOTIC TRANSLATION INITIATION FACTOR 2C"/>
    <property type="match status" value="1"/>
</dbReference>
<evidence type="ECO:0000313" key="2">
    <source>
        <dbReference type="EMBL" id="KAA0192583.1"/>
    </source>
</evidence>
<sequence>MSLFLTFRGFYQQGRGRGGYGRGRSRLASDRGRGFRDINPGGPRTACGSNIKGHKPNERGDSLSAASSTENLQKAARQKKSHPIVHAGLRVQRTIHIPLRPDAGGKCGRPVEVIANCWDISVCPKSVLMYFIETVAVFRLDKAKGEKVELRVPLKEKRAFLHQVIKALPLDVIYDGGHALYSERPIPGIGKEAVQKTIEIKDPVNKENLLLDYRIMEVQTVSTEDVFNYVADKHATSLDMPQVSPSRDVFLPMELLTILPYQAPNVKKSDVASEIIRCAAVRVHDRFKELDTFVTRMRQSSHPLCTTFDLKVSGQPTVTPARVLDTPTATFGNGTVSLQRGSWNTPNFFSTGSTNQAIQWAIVCVPGDKVRTYCF</sequence>
<name>A0A8E0RST0_9TREM</name>
<evidence type="ECO:0000256" key="1">
    <source>
        <dbReference type="SAM" id="MobiDB-lite"/>
    </source>
</evidence>
<keyword evidence="2" id="KW-0396">Initiation factor</keyword>
<dbReference type="SUPFAM" id="SSF101690">
    <property type="entry name" value="PAZ domain"/>
    <property type="match status" value="1"/>
</dbReference>